<dbReference type="InterPro" id="IPR043128">
    <property type="entry name" value="Rev_trsase/Diguanyl_cyclase"/>
</dbReference>
<dbReference type="Gene3D" id="3.20.20.450">
    <property type="entry name" value="EAL domain"/>
    <property type="match status" value="1"/>
</dbReference>
<dbReference type="FunFam" id="3.30.70.270:FF:000001">
    <property type="entry name" value="Diguanylate cyclase domain protein"/>
    <property type="match status" value="1"/>
</dbReference>
<sequence>MHMWSSKGLIPDLNSYRGRYTLFSLLVGVALISFAYLGWSLVNKISQRQIDNITARTLAAGVLVDAQTQLNLLENKLQRILNEPMKEELSATEETLHNLEQVLIDLIESLKNLPSDEGMLAEGMLEDKLQLEREVQRLIEVRRDVEGWFPAMNLMLEEMYPHNKGILSELQLLRQEVEVGFPQHQQLDAINQISTLQRLWLGITGELRLMVANRFGLFASNQETEFSRRNGNINDFAERFITHLNILEDYFDANDQGFILSDSLTAMEVHYKSWMKRYQRVLQFIEKPTWRMDLYLMREAITPLLDRIRQRFSRIDLTLDTQSGDGITHLTDTAKQLSLSILGMALLGLLLLFLAFQFIKRNLLQPIGHTAAALKQEARGGLEPNLPAKKNLREIQDLIDAFSDMRQQVHSRQRHLDHVAHHDALTQLPNRILFHDRLEHALAIALRGDGLIGLMFLDLDRFKQVNDSLGHLVGDELLKLIAERLTSLVRSSDTVARLSGDEFAILVEGISSREDMMPLAEKILRAIEQPVEVAGQELRVSASIGIAMAPLDDVSADFLIRDADTAMYEAKRQGRAAYRFFNNEMTARAAEGLQRENEVRLAVEAGQFSYHFQPILESNNGELFCYEALLRWHHPQRGILTPDQFLPVLNDTGLITTLFDPLLEQAIRFQKEQSCGAEDVAISFNLSARLLNDPVFCRNLLESLVVSRISPYSLILEITEDILTQELAEADRFLHQAKSLGVRVALDDFGTGQASLGHLRQFPFDLLKIDKEFVHNVALDSNDASLVRAMIQLAHAFNIQVIAEGVENEGQLTFLQQQNCDYIQGYLVGSPRHKQHTAEALQAALLFET</sequence>
<dbReference type="PROSITE" id="PS50883">
    <property type="entry name" value="EAL"/>
    <property type="match status" value="1"/>
</dbReference>
<feature type="domain" description="GGDEF" evidence="6">
    <location>
        <begin position="450"/>
        <end position="583"/>
    </location>
</feature>
<dbReference type="SUPFAM" id="SSF55073">
    <property type="entry name" value="Nucleotide cyclase"/>
    <property type="match status" value="1"/>
</dbReference>
<dbReference type="GO" id="GO:0007165">
    <property type="term" value="P:signal transduction"/>
    <property type="evidence" value="ECO:0007669"/>
    <property type="project" value="InterPro"/>
</dbReference>
<evidence type="ECO:0000259" key="4">
    <source>
        <dbReference type="PROSITE" id="PS50883"/>
    </source>
</evidence>
<dbReference type="Pfam" id="PF00563">
    <property type="entry name" value="EAL"/>
    <property type="match status" value="1"/>
</dbReference>
<comment type="cofactor">
    <cofactor evidence="1">
        <name>Mg(2+)</name>
        <dbReference type="ChEBI" id="CHEBI:18420"/>
    </cofactor>
</comment>
<evidence type="ECO:0000313" key="7">
    <source>
        <dbReference type="EMBL" id="MBT2989357.1"/>
    </source>
</evidence>
<dbReference type="GO" id="GO:0003824">
    <property type="term" value="F:catalytic activity"/>
    <property type="evidence" value="ECO:0007669"/>
    <property type="project" value="UniProtKB-ARBA"/>
</dbReference>
<keyword evidence="3" id="KW-1133">Transmembrane helix</keyword>
<protein>
    <submittedName>
        <fullName evidence="7">EAL domain-containing protein</fullName>
    </submittedName>
</protein>
<reference evidence="7 8" key="1">
    <citation type="submission" date="2021-05" db="EMBL/GenBank/DDBJ databases">
        <title>Genetic and Functional Diversity in Clade A Lucinid endosymbionts from the Bahamas.</title>
        <authorList>
            <person name="Giani N.M."/>
            <person name="Engel A.S."/>
            <person name="Campbell B.J."/>
        </authorList>
    </citation>
    <scope>NUCLEOTIDE SEQUENCE [LARGE SCALE GENOMIC DNA]</scope>
    <source>
        <strain evidence="7">LUC16012Gg_MoonRockCtena</strain>
    </source>
</reference>
<evidence type="ECO:0000256" key="2">
    <source>
        <dbReference type="SAM" id="Coils"/>
    </source>
</evidence>
<dbReference type="PROSITE" id="PS50887">
    <property type="entry name" value="GGDEF"/>
    <property type="match status" value="1"/>
</dbReference>
<dbReference type="InterPro" id="IPR001633">
    <property type="entry name" value="EAL_dom"/>
</dbReference>
<evidence type="ECO:0000259" key="5">
    <source>
        <dbReference type="PROSITE" id="PS50885"/>
    </source>
</evidence>
<dbReference type="SMART" id="SM00052">
    <property type="entry name" value="EAL"/>
    <property type="match status" value="1"/>
</dbReference>
<dbReference type="PANTHER" id="PTHR44757:SF2">
    <property type="entry name" value="BIOFILM ARCHITECTURE MAINTENANCE PROTEIN MBAA"/>
    <property type="match status" value="1"/>
</dbReference>
<accession>A0A944QTR2</accession>
<keyword evidence="3" id="KW-0812">Transmembrane</keyword>
<dbReference type="Gene3D" id="3.30.70.270">
    <property type="match status" value="1"/>
</dbReference>
<dbReference type="Pfam" id="PF00990">
    <property type="entry name" value="GGDEF"/>
    <property type="match status" value="1"/>
</dbReference>
<evidence type="ECO:0000256" key="1">
    <source>
        <dbReference type="ARBA" id="ARBA00001946"/>
    </source>
</evidence>
<evidence type="ECO:0000256" key="3">
    <source>
        <dbReference type="SAM" id="Phobius"/>
    </source>
</evidence>
<feature type="domain" description="EAL" evidence="4">
    <location>
        <begin position="592"/>
        <end position="845"/>
    </location>
</feature>
<feature type="domain" description="HAMP" evidence="5">
    <location>
        <begin position="361"/>
        <end position="414"/>
    </location>
</feature>
<proteinExistence type="predicted"/>
<gene>
    <name evidence="7" type="ORF">KME65_10365</name>
</gene>
<dbReference type="SMART" id="SM00267">
    <property type="entry name" value="GGDEF"/>
    <property type="match status" value="1"/>
</dbReference>
<dbReference type="NCBIfam" id="TIGR00254">
    <property type="entry name" value="GGDEF"/>
    <property type="match status" value="1"/>
</dbReference>
<dbReference type="AlphaFoldDB" id="A0A944QTR2"/>
<evidence type="ECO:0000313" key="8">
    <source>
        <dbReference type="Proteomes" id="UP000770889"/>
    </source>
</evidence>
<dbReference type="CDD" id="cd01948">
    <property type="entry name" value="EAL"/>
    <property type="match status" value="1"/>
</dbReference>
<dbReference type="Gene3D" id="6.10.340.10">
    <property type="match status" value="1"/>
</dbReference>
<dbReference type="CDD" id="cd01949">
    <property type="entry name" value="GGDEF"/>
    <property type="match status" value="1"/>
</dbReference>
<dbReference type="InterPro" id="IPR003660">
    <property type="entry name" value="HAMP_dom"/>
</dbReference>
<dbReference type="Proteomes" id="UP000770889">
    <property type="component" value="Unassembled WGS sequence"/>
</dbReference>
<name>A0A944QTR2_9GAMM</name>
<dbReference type="InterPro" id="IPR052155">
    <property type="entry name" value="Biofilm_reg_signaling"/>
</dbReference>
<dbReference type="PANTHER" id="PTHR44757">
    <property type="entry name" value="DIGUANYLATE CYCLASE DGCP"/>
    <property type="match status" value="1"/>
</dbReference>
<dbReference type="InterPro" id="IPR000160">
    <property type="entry name" value="GGDEF_dom"/>
</dbReference>
<keyword evidence="2" id="KW-0175">Coiled coil</keyword>
<dbReference type="InterPro" id="IPR029787">
    <property type="entry name" value="Nucleotide_cyclase"/>
</dbReference>
<dbReference type="EMBL" id="JAHHGM010000008">
    <property type="protein sequence ID" value="MBT2989357.1"/>
    <property type="molecule type" value="Genomic_DNA"/>
</dbReference>
<keyword evidence="3" id="KW-0472">Membrane</keyword>
<feature type="transmembrane region" description="Helical" evidence="3">
    <location>
        <begin position="20"/>
        <end position="39"/>
    </location>
</feature>
<organism evidence="7 8">
    <name type="scientific">Candidatus Thiodiazotropha taylori</name>
    <dbReference type="NCBI Taxonomy" id="2792791"/>
    <lineage>
        <taxon>Bacteria</taxon>
        <taxon>Pseudomonadati</taxon>
        <taxon>Pseudomonadota</taxon>
        <taxon>Gammaproteobacteria</taxon>
        <taxon>Chromatiales</taxon>
        <taxon>Sedimenticolaceae</taxon>
        <taxon>Candidatus Thiodiazotropha</taxon>
    </lineage>
</organism>
<dbReference type="SUPFAM" id="SSF141868">
    <property type="entry name" value="EAL domain-like"/>
    <property type="match status" value="1"/>
</dbReference>
<dbReference type="PROSITE" id="PS50885">
    <property type="entry name" value="HAMP"/>
    <property type="match status" value="1"/>
</dbReference>
<dbReference type="GO" id="GO:0016020">
    <property type="term" value="C:membrane"/>
    <property type="evidence" value="ECO:0007669"/>
    <property type="project" value="InterPro"/>
</dbReference>
<feature type="transmembrane region" description="Helical" evidence="3">
    <location>
        <begin position="337"/>
        <end position="359"/>
    </location>
</feature>
<comment type="caution">
    <text evidence="7">The sequence shown here is derived from an EMBL/GenBank/DDBJ whole genome shotgun (WGS) entry which is preliminary data.</text>
</comment>
<feature type="coiled-coil region" evidence="2">
    <location>
        <begin position="63"/>
        <end position="141"/>
    </location>
</feature>
<evidence type="ECO:0000259" key="6">
    <source>
        <dbReference type="PROSITE" id="PS50887"/>
    </source>
</evidence>
<dbReference type="InterPro" id="IPR035919">
    <property type="entry name" value="EAL_sf"/>
</dbReference>